<dbReference type="InParanoid" id="G0NHW7"/>
<evidence type="ECO:0000256" key="6">
    <source>
        <dbReference type="SAM" id="MobiDB-lite"/>
    </source>
</evidence>
<dbReference type="InterPro" id="IPR052667">
    <property type="entry name" value="E3_ubiquitin-ligase_RING"/>
</dbReference>
<organism evidence="9">
    <name type="scientific">Caenorhabditis brenneri</name>
    <name type="common">Nematode worm</name>
    <dbReference type="NCBI Taxonomy" id="135651"/>
    <lineage>
        <taxon>Eukaryota</taxon>
        <taxon>Metazoa</taxon>
        <taxon>Ecdysozoa</taxon>
        <taxon>Nematoda</taxon>
        <taxon>Chromadorea</taxon>
        <taxon>Rhabditida</taxon>
        <taxon>Rhabditina</taxon>
        <taxon>Rhabditomorpha</taxon>
        <taxon>Rhabditoidea</taxon>
        <taxon>Rhabditidae</taxon>
        <taxon>Peloderinae</taxon>
        <taxon>Caenorhabditis</taxon>
    </lineage>
</organism>
<dbReference type="InterPro" id="IPR001841">
    <property type="entry name" value="Znf_RING"/>
</dbReference>
<dbReference type="InterPro" id="IPR027370">
    <property type="entry name" value="Znf-RING_euk"/>
</dbReference>
<evidence type="ECO:0000259" key="7">
    <source>
        <dbReference type="PROSITE" id="PS50089"/>
    </source>
</evidence>
<dbReference type="PANTHER" id="PTHR47156:SF10">
    <property type="entry name" value="E3 UBIQUITIN-PROTEIN LIGASE TRIM-21-RELATED"/>
    <property type="match status" value="1"/>
</dbReference>
<keyword evidence="3" id="KW-0862">Zinc</keyword>
<evidence type="ECO:0000256" key="2">
    <source>
        <dbReference type="ARBA" id="ARBA00022771"/>
    </source>
</evidence>
<dbReference type="STRING" id="135651.G0NHW7"/>
<dbReference type="eggNOG" id="KOG4185">
    <property type="taxonomic scope" value="Eukaryota"/>
</dbReference>
<dbReference type="EMBL" id="GL379886">
    <property type="protein sequence ID" value="EGT31522.1"/>
    <property type="molecule type" value="Genomic_DNA"/>
</dbReference>
<sequence length="261" mass="30558">MAPTRQQFASKKTNGVPRTSNSRTSTKPPKPATLEAMENQRLKEELAKCQQELAVQCEENQHLQWQINAIKRRELAANEREIEIIGMKDKEILMLISRVKQLEYMDMELRETLKERVTKHTEEIKKRDAKISKLDDEARMLVMMWKRVRDEFDAYKEQESLKMEQLEKDLDTLRKTVEVAANKDDQPFKWKSCEICLEQYSYEENHVPRFLSCGHTVCHGCTKRLEAPSGVRCPFDRQETKVDYAAGEQLPKNYAVITMSD</sequence>
<feature type="region of interest" description="Disordered" evidence="6">
    <location>
        <begin position="1"/>
        <end position="33"/>
    </location>
</feature>
<dbReference type="OrthoDB" id="5874122at2759"/>
<dbReference type="InterPro" id="IPR013083">
    <property type="entry name" value="Znf_RING/FYVE/PHD"/>
</dbReference>
<protein>
    <recommendedName>
        <fullName evidence="7">RING-type domain-containing protein</fullName>
    </recommendedName>
</protein>
<keyword evidence="1" id="KW-0479">Metal-binding</keyword>
<dbReference type="Pfam" id="PF13445">
    <property type="entry name" value="zf-RING_UBOX"/>
    <property type="match status" value="1"/>
</dbReference>
<feature type="domain" description="RING-type" evidence="7">
    <location>
        <begin position="193"/>
        <end position="237"/>
    </location>
</feature>
<dbReference type="AlphaFoldDB" id="G0NHW7"/>
<dbReference type="SUPFAM" id="SSF57850">
    <property type="entry name" value="RING/U-box"/>
    <property type="match status" value="1"/>
</dbReference>
<gene>
    <name evidence="8" type="ORF">CAEBREN_01649</name>
</gene>
<dbReference type="PROSITE" id="PS50089">
    <property type="entry name" value="ZF_RING_2"/>
    <property type="match status" value="1"/>
</dbReference>
<keyword evidence="5" id="KW-0175">Coiled coil</keyword>
<dbReference type="SMART" id="SM00184">
    <property type="entry name" value="RING"/>
    <property type="match status" value="1"/>
</dbReference>
<feature type="compositionally biased region" description="Polar residues" evidence="6">
    <location>
        <begin position="1"/>
        <end position="27"/>
    </location>
</feature>
<evidence type="ECO:0000256" key="4">
    <source>
        <dbReference type="PROSITE-ProRule" id="PRU00175"/>
    </source>
</evidence>
<evidence type="ECO:0000256" key="3">
    <source>
        <dbReference type="ARBA" id="ARBA00022833"/>
    </source>
</evidence>
<evidence type="ECO:0000256" key="1">
    <source>
        <dbReference type="ARBA" id="ARBA00022723"/>
    </source>
</evidence>
<dbReference type="PANTHER" id="PTHR47156">
    <property type="entry name" value="PROTEIN CBG20824"/>
    <property type="match status" value="1"/>
</dbReference>
<feature type="coiled-coil region" evidence="5">
    <location>
        <begin position="156"/>
        <end position="183"/>
    </location>
</feature>
<dbReference type="Proteomes" id="UP000008068">
    <property type="component" value="Unassembled WGS sequence"/>
</dbReference>
<dbReference type="GO" id="GO:0008270">
    <property type="term" value="F:zinc ion binding"/>
    <property type="evidence" value="ECO:0007669"/>
    <property type="project" value="UniProtKB-KW"/>
</dbReference>
<evidence type="ECO:0000313" key="9">
    <source>
        <dbReference type="Proteomes" id="UP000008068"/>
    </source>
</evidence>
<dbReference type="OMA" id="LCISCAN"/>
<keyword evidence="9" id="KW-1185">Reference proteome</keyword>
<evidence type="ECO:0000256" key="5">
    <source>
        <dbReference type="SAM" id="Coils"/>
    </source>
</evidence>
<evidence type="ECO:0000313" key="8">
    <source>
        <dbReference type="EMBL" id="EGT31522.1"/>
    </source>
</evidence>
<reference evidence="9" key="1">
    <citation type="submission" date="2011-07" db="EMBL/GenBank/DDBJ databases">
        <authorList>
            <consortium name="Caenorhabditis brenneri Sequencing and Analysis Consortium"/>
            <person name="Wilson R.K."/>
        </authorList>
    </citation>
    <scope>NUCLEOTIDE SEQUENCE [LARGE SCALE GENOMIC DNA]</scope>
    <source>
        <strain evidence="9">PB2801</strain>
    </source>
</reference>
<proteinExistence type="predicted"/>
<dbReference type="Gene3D" id="3.30.40.10">
    <property type="entry name" value="Zinc/RING finger domain, C3HC4 (zinc finger)"/>
    <property type="match status" value="1"/>
</dbReference>
<accession>G0NHW7</accession>
<dbReference type="HOGENOM" id="CLU_093265_0_0_1"/>
<keyword evidence="2 4" id="KW-0863">Zinc-finger</keyword>
<name>G0NHW7_CAEBE</name>